<organism evidence="1">
    <name type="scientific">marine sediment metagenome</name>
    <dbReference type="NCBI Taxonomy" id="412755"/>
    <lineage>
        <taxon>unclassified sequences</taxon>
        <taxon>metagenomes</taxon>
        <taxon>ecological metagenomes</taxon>
    </lineage>
</organism>
<dbReference type="EMBL" id="LAZR01037030">
    <property type="protein sequence ID" value="KKL23281.1"/>
    <property type="molecule type" value="Genomic_DNA"/>
</dbReference>
<gene>
    <name evidence="1" type="ORF">LCGC14_2426980</name>
</gene>
<proteinExistence type="predicted"/>
<reference evidence="1" key="1">
    <citation type="journal article" date="2015" name="Nature">
        <title>Complex archaea that bridge the gap between prokaryotes and eukaryotes.</title>
        <authorList>
            <person name="Spang A."/>
            <person name="Saw J.H."/>
            <person name="Jorgensen S.L."/>
            <person name="Zaremba-Niedzwiedzka K."/>
            <person name="Martijn J."/>
            <person name="Lind A.E."/>
            <person name="van Eijk R."/>
            <person name="Schleper C."/>
            <person name="Guy L."/>
            <person name="Ettema T.J."/>
        </authorList>
    </citation>
    <scope>NUCLEOTIDE SEQUENCE</scope>
</reference>
<comment type="caution">
    <text evidence="1">The sequence shown here is derived from an EMBL/GenBank/DDBJ whole genome shotgun (WGS) entry which is preliminary data.</text>
</comment>
<dbReference type="AlphaFoldDB" id="A0A0F9E049"/>
<accession>A0A0F9E049</accession>
<feature type="non-terminal residue" evidence="1">
    <location>
        <position position="171"/>
    </location>
</feature>
<evidence type="ECO:0000313" key="1">
    <source>
        <dbReference type="EMBL" id="KKL23281.1"/>
    </source>
</evidence>
<sequence>MLSFDLIHHQPEHIMQEFKINNYITLKLESKKTNIYVKGELFEQCKFLLLNIPEQDIDSYEEIESIDEIAEKLGWTEERQLGVDYELTPETEFFGHCSNLQAWVENNYDTRLLHRNLAFSLLKKLVDVGDLTAKKVFKEEISKRLASGVPSVINYLTEGGYDNYLSREEYL</sequence>
<protein>
    <submittedName>
        <fullName evidence="1">Uncharacterized protein</fullName>
    </submittedName>
</protein>
<name>A0A0F9E049_9ZZZZ</name>